<dbReference type="SMART" id="SM00530">
    <property type="entry name" value="HTH_XRE"/>
    <property type="match status" value="1"/>
</dbReference>
<dbReference type="Proteomes" id="UP000239614">
    <property type="component" value="Unassembled WGS sequence"/>
</dbReference>
<dbReference type="AlphaFoldDB" id="A0A2T0ANR5"/>
<name>A0A2T0ANR5_9CLOT</name>
<dbReference type="SUPFAM" id="SSF47413">
    <property type="entry name" value="lambda repressor-like DNA-binding domains"/>
    <property type="match status" value="1"/>
</dbReference>
<proteinExistence type="predicted"/>
<accession>A0A2T0ANR5</accession>
<gene>
    <name evidence="2" type="ORF">CPAL_22250</name>
</gene>
<dbReference type="InterPro" id="IPR001387">
    <property type="entry name" value="Cro/C1-type_HTH"/>
</dbReference>
<comment type="caution">
    <text evidence="2">The sequence shown here is derived from an EMBL/GenBank/DDBJ whole genome shotgun (WGS) entry which is preliminary data.</text>
</comment>
<dbReference type="CDD" id="cd00093">
    <property type="entry name" value="HTH_XRE"/>
    <property type="match status" value="1"/>
</dbReference>
<evidence type="ECO:0000313" key="3">
    <source>
        <dbReference type="Proteomes" id="UP000239614"/>
    </source>
</evidence>
<organism evidence="2 3">
    <name type="scientific">Clostridium thermopalmarium DSM 5974</name>
    <dbReference type="NCBI Taxonomy" id="1121340"/>
    <lineage>
        <taxon>Bacteria</taxon>
        <taxon>Bacillati</taxon>
        <taxon>Bacillota</taxon>
        <taxon>Clostridia</taxon>
        <taxon>Eubacteriales</taxon>
        <taxon>Clostridiaceae</taxon>
        <taxon>Clostridium</taxon>
    </lineage>
</organism>
<dbReference type="PROSITE" id="PS50943">
    <property type="entry name" value="HTH_CROC1"/>
    <property type="match status" value="1"/>
</dbReference>
<sequence length="74" mass="8466">MLERNIIGKKIKRIRQLKGITQDQLAARLNIQGIEIDQTMISKIEEQVRGISDYEVMAFSVALGVSIEELFDEM</sequence>
<evidence type="ECO:0000259" key="1">
    <source>
        <dbReference type="PROSITE" id="PS50943"/>
    </source>
</evidence>
<protein>
    <submittedName>
        <fullName evidence="2">Helix-turn-helix protein</fullName>
    </submittedName>
</protein>
<feature type="domain" description="HTH cro/C1-type" evidence="1">
    <location>
        <begin position="11"/>
        <end position="70"/>
    </location>
</feature>
<dbReference type="RefSeq" id="WP_242976313.1">
    <property type="nucleotide sequence ID" value="NZ_PVXN01000054.1"/>
</dbReference>
<reference evidence="2 3" key="1">
    <citation type="submission" date="2018-03" db="EMBL/GenBank/DDBJ databases">
        <title>Genome sequence of Clostridium thermopalmarium DSM 5974.</title>
        <authorList>
            <person name="Poehlein A."/>
            <person name="Daniel R."/>
        </authorList>
    </citation>
    <scope>NUCLEOTIDE SEQUENCE [LARGE SCALE GENOMIC DNA]</scope>
    <source>
        <strain evidence="2 3">DSM 5974</strain>
    </source>
</reference>
<evidence type="ECO:0000313" key="2">
    <source>
        <dbReference type="EMBL" id="PRR70602.1"/>
    </source>
</evidence>
<dbReference type="EMBL" id="PVXN01000054">
    <property type="protein sequence ID" value="PRR70602.1"/>
    <property type="molecule type" value="Genomic_DNA"/>
</dbReference>
<dbReference type="GO" id="GO:0003677">
    <property type="term" value="F:DNA binding"/>
    <property type="evidence" value="ECO:0007669"/>
    <property type="project" value="InterPro"/>
</dbReference>
<dbReference type="Pfam" id="PF01381">
    <property type="entry name" value="HTH_3"/>
    <property type="match status" value="1"/>
</dbReference>
<keyword evidence="3" id="KW-1185">Reference proteome</keyword>
<dbReference type="Gene3D" id="1.10.260.40">
    <property type="entry name" value="lambda repressor-like DNA-binding domains"/>
    <property type="match status" value="1"/>
</dbReference>
<dbReference type="InterPro" id="IPR010982">
    <property type="entry name" value="Lambda_DNA-bd_dom_sf"/>
</dbReference>